<dbReference type="Proteomes" id="UP001060085">
    <property type="component" value="Linkage Group LG04"/>
</dbReference>
<organism evidence="1 2">
    <name type="scientific">Catharanthus roseus</name>
    <name type="common">Madagascar periwinkle</name>
    <name type="synonym">Vinca rosea</name>
    <dbReference type="NCBI Taxonomy" id="4058"/>
    <lineage>
        <taxon>Eukaryota</taxon>
        <taxon>Viridiplantae</taxon>
        <taxon>Streptophyta</taxon>
        <taxon>Embryophyta</taxon>
        <taxon>Tracheophyta</taxon>
        <taxon>Spermatophyta</taxon>
        <taxon>Magnoliopsida</taxon>
        <taxon>eudicotyledons</taxon>
        <taxon>Gunneridae</taxon>
        <taxon>Pentapetalae</taxon>
        <taxon>asterids</taxon>
        <taxon>lamiids</taxon>
        <taxon>Gentianales</taxon>
        <taxon>Apocynaceae</taxon>
        <taxon>Rauvolfioideae</taxon>
        <taxon>Vinceae</taxon>
        <taxon>Catharanthinae</taxon>
        <taxon>Catharanthus</taxon>
    </lineage>
</organism>
<dbReference type="EMBL" id="CM044704">
    <property type="protein sequence ID" value="KAI5665381.1"/>
    <property type="molecule type" value="Genomic_DNA"/>
</dbReference>
<comment type="caution">
    <text evidence="1">The sequence shown here is derived from an EMBL/GenBank/DDBJ whole genome shotgun (WGS) entry which is preliminary data.</text>
</comment>
<evidence type="ECO:0000313" key="1">
    <source>
        <dbReference type="EMBL" id="KAI5665381.1"/>
    </source>
</evidence>
<sequence>MVPYLMHFFSKVLYFSFLVSVPPLVHRYSANPTTKTEQTFAMIKPDGVSGNYSSAVRKIILDSGFSIIREVLVQLDEDTVKSFYAEHSERSFFPSLVQYMTSGPALAMVLEKVNAIADWRALIGPTDSGMAKVTHPQSIRAMCGLDKQRNCVHGSDSPQSAAREISFFTTKSLTGFIPKHDEL</sequence>
<reference evidence="2" key="1">
    <citation type="journal article" date="2023" name="Nat. Plants">
        <title>Single-cell RNA sequencing provides a high-resolution roadmap for understanding the multicellular compartmentation of specialized metabolism.</title>
        <authorList>
            <person name="Sun S."/>
            <person name="Shen X."/>
            <person name="Li Y."/>
            <person name="Li Y."/>
            <person name="Wang S."/>
            <person name="Li R."/>
            <person name="Zhang H."/>
            <person name="Shen G."/>
            <person name="Guo B."/>
            <person name="Wei J."/>
            <person name="Xu J."/>
            <person name="St-Pierre B."/>
            <person name="Chen S."/>
            <person name="Sun C."/>
        </authorList>
    </citation>
    <scope>NUCLEOTIDE SEQUENCE [LARGE SCALE GENOMIC DNA]</scope>
</reference>
<accession>A0ACC0AX96</accession>
<evidence type="ECO:0000313" key="2">
    <source>
        <dbReference type="Proteomes" id="UP001060085"/>
    </source>
</evidence>
<protein>
    <submittedName>
        <fullName evidence="1">Uncharacterized protein</fullName>
    </submittedName>
</protein>
<proteinExistence type="predicted"/>
<keyword evidence="2" id="KW-1185">Reference proteome</keyword>
<name>A0ACC0AX96_CATRO</name>
<gene>
    <name evidence="1" type="ORF">M9H77_15234</name>
</gene>